<dbReference type="InterPro" id="IPR012337">
    <property type="entry name" value="RNaseH-like_sf"/>
</dbReference>
<dbReference type="SUPFAM" id="SSF53098">
    <property type="entry name" value="Ribonuclease H-like"/>
    <property type="match status" value="1"/>
</dbReference>
<feature type="region of interest" description="Disordered" evidence="1">
    <location>
        <begin position="119"/>
        <end position="160"/>
    </location>
</feature>
<organism evidence="2 3">
    <name type="scientific">Haemaphysalis longicornis</name>
    <name type="common">Bush tick</name>
    <dbReference type="NCBI Taxonomy" id="44386"/>
    <lineage>
        <taxon>Eukaryota</taxon>
        <taxon>Metazoa</taxon>
        <taxon>Ecdysozoa</taxon>
        <taxon>Arthropoda</taxon>
        <taxon>Chelicerata</taxon>
        <taxon>Arachnida</taxon>
        <taxon>Acari</taxon>
        <taxon>Parasitiformes</taxon>
        <taxon>Ixodida</taxon>
        <taxon>Ixodoidea</taxon>
        <taxon>Ixodidae</taxon>
        <taxon>Haemaphysalinae</taxon>
        <taxon>Haemaphysalis</taxon>
    </lineage>
</organism>
<gene>
    <name evidence="2" type="ORF">HPB48_017474</name>
</gene>
<dbReference type="VEuPathDB" id="VectorBase:HLOH_048584"/>
<evidence type="ECO:0000313" key="3">
    <source>
        <dbReference type="Proteomes" id="UP000821853"/>
    </source>
</evidence>
<dbReference type="InterPro" id="IPR036397">
    <property type="entry name" value="RNaseH_sf"/>
</dbReference>
<dbReference type="Proteomes" id="UP000821853">
    <property type="component" value="Unassembled WGS sequence"/>
</dbReference>
<dbReference type="EMBL" id="JABSTR010000003">
    <property type="protein sequence ID" value="KAH9365219.1"/>
    <property type="molecule type" value="Genomic_DNA"/>
</dbReference>
<dbReference type="GO" id="GO:0003676">
    <property type="term" value="F:nucleic acid binding"/>
    <property type="evidence" value="ECO:0007669"/>
    <property type="project" value="InterPro"/>
</dbReference>
<evidence type="ECO:0000313" key="2">
    <source>
        <dbReference type="EMBL" id="KAH9365219.1"/>
    </source>
</evidence>
<protein>
    <submittedName>
        <fullName evidence="2">Uncharacterized protein</fullName>
    </submittedName>
</protein>
<keyword evidence="3" id="KW-1185">Reference proteome</keyword>
<evidence type="ECO:0000256" key="1">
    <source>
        <dbReference type="SAM" id="MobiDB-lite"/>
    </source>
</evidence>
<feature type="compositionally biased region" description="Basic and acidic residues" evidence="1">
    <location>
        <begin position="123"/>
        <end position="135"/>
    </location>
</feature>
<dbReference type="Gene3D" id="3.30.420.10">
    <property type="entry name" value="Ribonuclease H-like superfamily/Ribonuclease H"/>
    <property type="match status" value="1"/>
</dbReference>
<accession>A0A9J6FR36</accession>
<name>A0A9J6FR36_HAELO</name>
<comment type="caution">
    <text evidence="2">The sequence shown here is derived from an EMBL/GenBank/DDBJ whole genome shotgun (WGS) entry which is preliminary data.</text>
</comment>
<sequence>MLRQIKQKNIRASFVDAAEYSNGNTFAVVVVDSSGKISNSASIRTSDPQGAEQVVIALALLDGRGTKIYSDSKMVVRAFQNGRIAEQAARLLSAWSPDALTHHFIHWFPAYVGSVGSAPPKLNESDHEAARDLTDHASSVRRADSPPSYGHTVARRSRYL</sequence>
<dbReference type="AlphaFoldDB" id="A0A9J6FR36"/>
<proteinExistence type="predicted"/>
<reference evidence="2 3" key="1">
    <citation type="journal article" date="2020" name="Cell">
        <title>Large-Scale Comparative Analyses of Tick Genomes Elucidate Their Genetic Diversity and Vector Capacities.</title>
        <authorList>
            <consortium name="Tick Genome and Microbiome Consortium (TIGMIC)"/>
            <person name="Jia N."/>
            <person name="Wang J."/>
            <person name="Shi W."/>
            <person name="Du L."/>
            <person name="Sun Y."/>
            <person name="Zhan W."/>
            <person name="Jiang J.F."/>
            <person name="Wang Q."/>
            <person name="Zhang B."/>
            <person name="Ji P."/>
            <person name="Bell-Sakyi L."/>
            <person name="Cui X.M."/>
            <person name="Yuan T.T."/>
            <person name="Jiang B.G."/>
            <person name="Yang W.F."/>
            <person name="Lam T.T."/>
            <person name="Chang Q.C."/>
            <person name="Ding S.J."/>
            <person name="Wang X.J."/>
            <person name="Zhu J.G."/>
            <person name="Ruan X.D."/>
            <person name="Zhao L."/>
            <person name="Wei J.T."/>
            <person name="Ye R.Z."/>
            <person name="Que T.C."/>
            <person name="Du C.H."/>
            <person name="Zhou Y.H."/>
            <person name="Cheng J.X."/>
            <person name="Dai P.F."/>
            <person name="Guo W.B."/>
            <person name="Han X.H."/>
            <person name="Huang E.J."/>
            <person name="Li L.F."/>
            <person name="Wei W."/>
            <person name="Gao Y.C."/>
            <person name="Liu J.Z."/>
            <person name="Shao H.Z."/>
            <person name="Wang X."/>
            <person name="Wang C.C."/>
            <person name="Yang T.C."/>
            <person name="Huo Q.B."/>
            <person name="Li W."/>
            <person name="Chen H.Y."/>
            <person name="Chen S.E."/>
            <person name="Zhou L.G."/>
            <person name="Ni X.B."/>
            <person name="Tian J.H."/>
            <person name="Sheng Y."/>
            <person name="Liu T."/>
            <person name="Pan Y.S."/>
            <person name="Xia L.Y."/>
            <person name="Li J."/>
            <person name="Zhao F."/>
            <person name="Cao W.C."/>
        </authorList>
    </citation>
    <scope>NUCLEOTIDE SEQUENCE [LARGE SCALE GENOMIC DNA]</scope>
    <source>
        <strain evidence="2">HaeL-2018</strain>
    </source>
</reference>